<dbReference type="Proteomes" id="UP000282184">
    <property type="component" value="Unassembled WGS sequence"/>
</dbReference>
<comment type="caution">
    <text evidence="1">The sequence shown here is derived from an EMBL/GenBank/DDBJ whole genome shotgun (WGS) entry which is preliminary data.</text>
</comment>
<keyword evidence="2" id="KW-1185">Reference proteome</keyword>
<accession>A0A431U2M2</accession>
<name>A0A431U2M2_9BACT</name>
<dbReference type="OrthoDB" id="976933at2"/>
<reference evidence="1 2" key="1">
    <citation type="submission" date="2018-12" db="EMBL/GenBank/DDBJ databases">
        <title>Hymenobacter gummosus sp. nov., isolated from a spring.</title>
        <authorList>
            <person name="Nie L."/>
        </authorList>
    </citation>
    <scope>NUCLEOTIDE SEQUENCE [LARGE SCALE GENOMIC DNA]</scope>
    <source>
        <strain evidence="1 2">KCTC 52166</strain>
    </source>
</reference>
<evidence type="ECO:0000313" key="1">
    <source>
        <dbReference type="EMBL" id="RTQ49647.1"/>
    </source>
</evidence>
<evidence type="ECO:0000313" key="2">
    <source>
        <dbReference type="Proteomes" id="UP000282184"/>
    </source>
</evidence>
<dbReference type="AlphaFoldDB" id="A0A431U2M2"/>
<sequence>MNRPNMPLAVKVDAQLRPVWTRVERYVPPRSFGAVGRYGNAVELADGSVLVLCYYAGTPAAEDRPFYLLRLDGATGQLLQRHEFRSTICNRMAAFQLLADGDSAAYVLGACSAGPGGASVQAPYAARLSLRGLPAVVTAGASARPRPAEAAGLGRPYPNPAAGAVRVPYRRAAGTGPATLVLLDALGRRVRRVPVPAAPGGTLALPLAGLAAGLYWLRYEQAGAPVGPGRRLVVQP</sequence>
<proteinExistence type="predicted"/>
<organism evidence="1 2">
    <name type="scientific">Hymenobacter gummosus</name>
    <dbReference type="NCBI Taxonomy" id="1776032"/>
    <lineage>
        <taxon>Bacteria</taxon>
        <taxon>Pseudomonadati</taxon>
        <taxon>Bacteroidota</taxon>
        <taxon>Cytophagia</taxon>
        <taxon>Cytophagales</taxon>
        <taxon>Hymenobacteraceae</taxon>
        <taxon>Hymenobacter</taxon>
    </lineage>
</organism>
<evidence type="ECO:0008006" key="3">
    <source>
        <dbReference type="Google" id="ProtNLM"/>
    </source>
</evidence>
<dbReference type="EMBL" id="RXOF01000006">
    <property type="protein sequence ID" value="RTQ49647.1"/>
    <property type="molecule type" value="Genomic_DNA"/>
</dbReference>
<dbReference type="RefSeq" id="WP_126693506.1">
    <property type="nucleotide sequence ID" value="NZ_RXOF01000006.1"/>
</dbReference>
<protein>
    <recommendedName>
        <fullName evidence="3">T9SS type A sorting domain-containing protein</fullName>
    </recommendedName>
</protein>
<gene>
    <name evidence="1" type="ORF">EJV47_12580</name>
</gene>